<organism evidence="1">
    <name type="scientific">hydrothermal vent metagenome</name>
    <dbReference type="NCBI Taxonomy" id="652676"/>
    <lineage>
        <taxon>unclassified sequences</taxon>
        <taxon>metagenomes</taxon>
        <taxon>ecological metagenomes</taxon>
    </lineage>
</organism>
<protein>
    <recommendedName>
        <fullName evidence="2">DUF1501 domain-containing protein</fullName>
    </recommendedName>
</protein>
<dbReference type="Pfam" id="PF07394">
    <property type="entry name" value="DUF1501"/>
    <property type="match status" value="1"/>
</dbReference>
<accession>A0A160V9K8</accession>
<evidence type="ECO:0008006" key="2">
    <source>
        <dbReference type="Google" id="ProtNLM"/>
    </source>
</evidence>
<reference evidence="1" key="1">
    <citation type="submission" date="2015-10" db="EMBL/GenBank/DDBJ databases">
        <authorList>
            <person name="Gilbert D.G."/>
        </authorList>
    </citation>
    <scope>NUCLEOTIDE SEQUENCE</scope>
</reference>
<dbReference type="InterPro" id="IPR010869">
    <property type="entry name" value="DUF1501"/>
</dbReference>
<proteinExistence type="predicted"/>
<dbReference type="AlphaFoldDB" id="A0A160V9K8"/>
<gene>
    <name evidence="1" type="ORF">MGWOODY_Clf1336</name>
</gene>
<sequence length="378" mass="41657">MTATKKDPVVVILQLTGANDYMNTIIPYTNGEYYDNRPKVRIPQDTVLPVDDELAFNPNMGPLKDMYDDGKVAIIHGIGFENSPRSHFRAMDIWHTCEPEVVGTEGWVAKVVRDLDPQGENVLKCVNFGQGLPRALALRGVPITSVSNLESYGVMSSVPGISGEEERARLLDRFARMYAPAIGTGATMDYLGQTGRDALMGADIIKAAPENYTSTIEYADNGIAKYLRDVARVHTANLGTQIFYTAHGPFDTHFNQPPMHSRLWTEVSGAISDFFDDLREHDAADNLIMMIFTEFGRRVRDNGTGTDHGAGGGAFIIGDQVKGGMYGNYPSLKPEDLNQGDLDPSYDFRGFYSSVVDQWLGLDPVPIVGGKFEQIQFV</sequence>
<evidence type="ECO:0000313" key="1">
    <source>
        <dbReference type="EMBL" id="CUV02689.1"/>
    </source>
</evidence>
<dbReference type="PANTHER" id="PTHR43737">
    <property type="entry name" value="BLL7424 PROTEIN"/>
    <property type="match status" value="1"/>
</dbReference>
<name>A0A160V9K8_9ZZZZ</name>
<dbReference type="EMBL" id="FAXA01000288">
    <property type="protein sequence ID" value="CUV02689.1"/>
    <property type="molecule type" value="Genomic_DNA"/>
</dbReference>
<dbReference type="PANTHER" id="PTHR43737:SF1">
    <property type="entry name" value="DUF1501 DOMAIN-CONTAINING PROTEIN"/>
    <property type="match status" value="1"/>
</dbReference>